<organism evidence="2 3">
    <name type="scientific">Kitasatospora xanthocidica</name>
    <dbReference type="NCBI Taxonomy" id="83382"/>
    <lineage>
        <taxon>Bacteria</taxon>
        <taxon>Bacillati</taxon>
        <taxon>Actinomycetota</taxon>
        <taxon>Actinomycetes</taxon>
        <taxon>Kitasatosporales</taxon>
        <taxon>Streptomycetaceae</taxon>
        <taxon>Kitasatospora</taxon>
    </lineage>
</organism>
<dbReference type="EMBL" id="QVIG01000001">
    <property type="protein sequence ID" value="RGD57263.1"/>
    <property type="molecule type" value="Genomic_DNA"/>
</dbReference>
<sequence>MNTRHQQDEAPPEPLWDRAPDCVAYRRSRRNITELLLAARPGAAGVPVPACPGWTVLDLLGHLVEVCRTVAADVPGNLWEVPHAESGTGLAGLLEEWSRLDGPVERVLSDTPQLRHTMMMMDAFTHELDLRGALRAPVVADQPSYPSALDLVVRGFANSVRSHGLPALRIRTAGAEWQAGDGEPAAVLQGHRHDLLRSLTGRRTVGQVSGLAWSTAPEAWLPAFTWGPFRPPERPVEAAVAAR</sequence>
<name>A0A372ZN45_9ACTN</name>
<dbReference type="NCBIfam" id="TIGR03083">
    <property type="entry name" value="maleylpyruvate isomerase family mycothiol-dependent enzyme"/>
    <property type="match status" value="1"/>
</dbReference>
<gene>
    <name evidence="2" type="ORF">DR950_05155</name>
</gene>
<dbReference type="SUPFAM" id="SSF109854">
    <property type="entry name" value="DinB/YfiT-like putative metalloenzymes"/>
    <property type="match status" value="1"/>
</dbReference>
<dbReference type="Proteomes" id="UP000263377">
    <property type="component" value="Unassembled WGS sequence"/>
</dbReference>
<dbReference type="InterPro" id="IPR034660">
    <property type="entry name" value="DinB/YfiT-like"/>
</dbReference>
<feature type="domain" description="Mycothiol-dependent maleylpyruvate isomerase metal-binding" evidence="1">
    <location>
        <begin position="26"/>
        <end position="80"/>
    </location>
</feature>
<keyword evidence="2" id="KW-0413">Isomerase</keyword>
<evidence type="ECO:0000313" key="3">
    <source>
        <dbReference type="Proteomes" id="UP000263377"/>
    </source>
</evidence>
<evidence type="ECO:0000259" key="1">
    <source>
        <dbReference type="Pfam" id="PF11716"/>
    </source>
</evidence>
<dbReference type="GO" id="GO:0016853">
    <property type="term" value="F:isomerase activity"/>
    <property type="evidence" value="ECO:0007669"/>
    <property type="project" value="UniProtKB-KW"/>
</dbReference>
<dbReference type="RefSeq" id="WP_117486077.1">
    <property type="nucleotide sequence ID" value="NZ_QVIG01000001.1"/>
</dbReference>
<proteinExistence type="predicted"/>
<dbReference type="InterPro" id="IPR017517">
    <property type="entry name" value="Maleyloyr_isom"/>
</dbReference>
<dbReference type="AlphaFoldDB" id="A0A372ZN45"/>
<evidence type="ECO:0000313" key="2">
    <source>
        <dbReference type="EMBL" id="RGD57263.1"/>
    </source>
</evidence>
<comment type="caution">
    <text evidence="2">The sequence shown here is derived from an EMBL/GenBank/DDBJ whole genome shotgun (WGS) entry which is preliminary data.</text>
</comment>
<keyword evidence="2" id="KW-0670">Pyruvate</keyword>
<protein>
    <submittedName>
        <fullName evidence="2">Maleylpyruvate isomerase family mycothiol-dependent enzyme</fullName>
    </submittedName>
</protein>
<dbReference type="InterPro" id="IPR024344">
    <property type="entry name" value="MDMPI_metal-binding"/>
</dbReference>
<dbReference type="Pfam" id="PF11716">
    <property type="entry name" value="MDMPI_N"/>
    <property type="match status" value="1"/>
</dbReference>
<reference evidence="2 3" key="1">
    <citation type="submission" date="2018-08" db="EMBL/GenBank/DDBJ databases">
        <title>Diversity &amp; Physiological Properties of Lignin-Decomposing Actinobacteria from Soil.</title>
        <authorList>
            <person name="Roh S.G."/>
            <person name="Kim S.B."/>
        </authorList>
    </citation>
    <scope>NUCLEOTIDE SEQUENCE [LARGE SCALE GENOMIC DNA]</scope>
    <source>
        <strain evidence="2 3">MMS17-GH009</strain>
    </source>
</reference>
<keyword evidence="3" id="KW-1185">Reference proteome</keyword>
<dbReference type="GO" id="GO:0046872">
    <property type="term" value="F:metal ion binding"/>
    <property type="evidence" value="ECO:0007669"/>
    <property type="project" value="InterPro"/>
</dbReference>
<accession>A0A372ZN45</accession>